<dbReference type="InterPro" id="IPR050092">
    <property type="entry name" value="RNase_H"/>
</dbReference>
<keyword evidence="6" id="KW-0255">Endonuclease</keyword>
<evidence type="ECO:0000313" key="10">
    <source>
        <dbReference type="Proteomes" id="UP000766486"/>
    </source>
</evidence>
<keyword evidence="5" id="KW-0479">Metal-binding</keyword>
<comment type="similarity">
    <text evidence="2">Belongs to the RNase H family.</text>
</comment>
<dbReference type="InterPro" id="IPR012337">
    <property type="entry name" value="RNaseH-like_sf"/>
</dbReference>
<evidence type="ECO:0000259" key="8">
    <source>
        <dbReference type="PROSITE" id="PS50879"/>
    </source>
</evidence>
<feature type="domain" description="RNase H type-1" evidence="8">
    <location>
        <begin position="145"/>
        <end position="302"/>
    </location>
</feature>
<comment type="caution">
    <text evidence="9">The sequence shown here is derived from an EMBL/GenBank/DDBJ whole genome shotgun (WGS) entry which is preliminary data.</text>
</comment>
<evidence type="ECO:0000256" key="1">
    <source>
        <dbReference type="ARBA" id="ARBA00000077"/>
    </source>
</evidence>
<evidence type="ECO:0000256" key="7">
    <source>
        <dbReference type="ARBA" id="ARBA00022801"/>
    </source>
</evidence>
<dbReference type="Proteomes" id="UP000766486">
    <property type="component" value="Unassembled WGS sequence"/>
</dbReference>
<evidence type="ECO:0000256" key="6">
    <source>
        <dbReference type="ARBA" id="ARBA00022759"/>
    </source>
</evidence>
<dbReference type="SUPFAM" id="SSF53098">
    <property type="entry name" value="Ribonuclease H-like"/>
    <property type="match status" value="1"/>
</dbReference>
<dbReference type="InterPro" id="IPR002156">
    <property type="entry name" value="RNaseH_domain"/>
</dbReference>
<dbReference type="PROSITE" id="PS50879">
    <property type="entry name" value="RNASE_H_1"/>
    <property type="match status" value="1"/>
</dbReference>
<keyword evidence="7" id="KW-0378">Hydrolase</keyword>
<keyword evidence="10" id="KW-1185">Reference proteome</keyword>
<gene>
    <name evidence="9" type="ORF">CLO192961_LOCUS176475</name>
</gene>
<sequence>MNLRVKIGVGIPLRNLHEVLTYPVLASEAEDSPRTVLDIHGDFVICNTKPQIVLKLGELVAFKQQWGFDRLIYLRPVPALESIAHAKRAMGGDGSAGSWTGTTFNAPRDLSPNSLFPSRFINSSNYGMHLQRFCLRRRFANTAADLKTMAIYIDGACFFDGQASLQGGFAIVFNEGPDGVYGRQLENTGPSGQPCTPTGNRAELRAVIAALEFRTWWGEGFNRVVIVTDSKYVAKGATQWLRKWANNGWRTATGKPTANRDLWEMLSEMLRWYAEGGCEISFWMVPREWNTRADAFAKAYSKVAGEGEDRQTDGVLV</sequence>
<dbReference type="Pfam" id="PF00075">
    <property type="entry name" value="RNase_H"/>
    <property type="match status" value="1"/>
</dbReference>
<proteinExistence type="inferred from homology"/>
<dbReference type="PANTHER" id="PTHR10642">
    <property type="entry name" value="RIBONUCLEASE H1"/>
    <property type="match status" value="1"/>
</dbReference>
<dbReference type="PANTHER" id="PTHR10642:SF26">
    <property type="entry name" value="RIBONUCLEASE H1"/>
    <property type="match status" value="1"/>
</dbReference>
<dbReference type="Gene3D" id="3.30.420.10">
    <property type="entry name" value="Ribonuclease H-like superfamily/Ribonuclease H"/>
    <property type="match status" value="1"/>
</dbReference>
<comment type="catalytic activity">
    <reaction evidence="1">
        <text>Endonucleolytic cleavage to 5'-phosphomonoester.</text>
        <dbReference type="EC" id="3.1.26.4"/>
    </reaction>
</comment>
<dbReference type="EC" id="3.1.26.4" evidence="3"/>
<evidence type="ECO:0000313" key="9">
    <source>
        <dbReference type="EMBL" id="VUC25868.1"/>
    </source>
</evidence>
<keyword evidence="4" id="KW-0540">Nuclease</keyword>
<evidence type="ECO:0000256" key="2">
    <source>
        <dbReference type="ARBA" id="ARBA00005300"/>
    </source>
</evidence>
<dbReference type="EMBL" id="CABFNS010000741">
    <property type="protein sequence ID" value="VUC25868.1"/>
    <property type="molecule type" value="Genomic_DNA"/>
</dbReference>
<evidence type="ECO:0000256" key="5">
    <source>
        <dbReference type="ARBA" id="ARBA00022723"/>
    </source>
</evidence>
<protein>
    <recommendedName>
        <fullName evidence="3">ribonuclease H</fullName>
        <ecNumber evidence="3">3.1.26.4</ecNumber>
    </recommendedName>
</protein>
<accession>A0ABY6U548</accession>
<evidence type="ECO:0000256" key="4">
    <source>
        <dbReference type="ARBA" id="ARBA00022722"/>
    </source>
</evidence>
<reference evidence="9 10" key="1">
    <citation type="submission" date="2019-06" db="EMBL/GenBank/DDBJ databases">
        <authorList>
            <person name="Broberg M."/>
        </authorList>
    </citation>
    <scope>NUCLEOTIDE SEQUENCE [LARGE SCALE GENOMIC DNA]</scope>
</reference>
<dbReference type="InterPro" id="IPR036397">
    <property type="entry name" value="RNaseH_sf"/>
</dbReference>
<organism evidence="9 10">
    <name type="scientific">Bionectria ochroleuca</name>
    <name type="common">Gliocladium roseum</name>
    <dbReference type="NCBI Taxonomy" id="29856"/>
    <lineage>
        <taxon>Eukaryota</taxon>
        <taxon>Fungi</taxon>
        <taxon>Dikarya</taxon>
        <taxon>Ascomycota</taxon>
        <taxon>Pezizomycotina</taxon>
        <taxon>Sordariomycetes</taxon>
        <taxon>Hypocreomycetidae</taxon>
        <taxon>Hypocreales</taxon>
        <taxon>Bionectriaceae</taxon>
        <taxon>Clonostachys</taxon>
    </lineage>
</organism>
<dbReference type="CDD" id="cd13934">
    <property type="entry name" value="RNase_H_Dikarya_like"/>
    <property type="match status" value="1"/>
</dbReference>
<evidence type="ECO:0000256" key="3">
    <source>
        <dbReference type="ARBA" id="ARBA00012180"/>
    </source>
</evidence>
<name>A0ABY6U548_BIOOC</name>